<comment type="caution">
    <text evidence="2">The sequence shown here is derived from an EMBL/GenBank/DDBJ whole genome shotgun (WGS) entry which is preliminary data.</text>
</comment>
<dbReference type="OrthoDB" id="9789608at2"/>
<dbReference type="AlphaFoldDB" id="A0A229FST9"/>
<protein>
    <submittedName>
        <fullName evidence="2">Glyoxalase/bleomycin resistance/dioxygenase family protein</fullName>
    </submittedName>
</protein>
<keyword evidence="2" id="KW-0223">Dioxygenase</keyword>
<feature type="domain" description="VOC" evidence="1">
    <location>
        <begin position="2"/>
        <end position="116"/>
    </location>
</feature>
<dbReference type="InterPro" id="IPR052393">
    <property type="entry name" value="Cadmium-induced_rsp"/>
</dbReference>
<name>A0A229FST9_9BURK</name>
<keyword evidence="3" id="KW-1185">Reference proteome</keyword>
<dbReference type="InterPro" id="IPR049789">
    <property type="entry name" value="ArsI/CadI-like"/>
</dbReference>
<dbReference type="Proteomes" id="UP000215188">
    <property type="component" value="Unassembled WGS sequence"/>
</dbReference>
<dbReference type="SUPFAM" id="SSF54593">
    <property type="entry name" value="Glyoxalase/Bleomycin resistance protein/Dihydroxybiphenyl dioxygenase"/>
    <property type="match status" value="1"/>
</dbReference>
<dbReference type="RefSeq" id="WP_089516216.1">
    <property type="nucleotide sequence ID" value="NZ_NJGG01000002.1"/>
</dbReference>
<dbReference type="InterPro" id="IPR037523">
    <property type="entry name" value="VOC_core"/>
</dbReference>
<dbReference type="Gene3D" id="3.10.180.10">
    <property type="entry name" value="2,3-Dihydroxybiphenyl 1,2-Dioxygenase, domain 1"/>
    <property type="match status" value="1"/>
</dbReference>
<dbReference type="PROSITE" id="PS51819">
    <property type="entry name" value="VOC"/>
    <property type="match status" value="1"/>
</dbReference>
<organism evidence="2 3">
    <name type="scientific">Polynucleobacter cosmopolitanus</name>
    <dbReference type="NCBI Taxonomy" id="351345"/>
    <lineage>
        <taxon>Bacteria</taxon>
        <taxon>Pseudomonadati</taxon>
        <taxon>Pseudomonadota</taxon>
        <taxon>Betaproteobacteria</taxon>
        <taxon>Burkholderiales</taxon>
        <taxon>Burkholderiaceae</taxon>
        <taxon>Polynucleobacter</taxon>
    </lineage>
</organism>
<accession>A0A229FST9</accession>
<sequence>MKRMHIHVGVKNLKESISFYSKMFARAPTIEKTDYAKWQLEDPKINFAISARGAAEGLNHLGIQVEDATELSDMKSRLDTLQAELVEEEGTACCYAKSDKYWVNDPSGIPWETFHTLDSIPVFNETPASSAEASACCVPTGVSSVATVSIGSISKKSNSCS</sequence>
<evidence type="ECO:0000313" key="3">
    <source>
        <dbReference type="Proteomes" id="UP000215188"/>
    </source>
</evidence>
<dbReference type="GO" id="GO:0051213">
    <property type="term" value="F:dioxygenase activity"/>
    <property type="evidence" value="ECO:0007669"/>
    <property type="project" value="UniProtKB-KW"/>
</dbReference>
<gene>
    <name evidence="2" type="ORF">AOC33_07145</name>
</gene>
<dbReference type="InterPro" id="IPR029068">
    <property type="entry name" value="Glyas_Bleomycin-R_OHBP_Dase"/>
</dbReference>
<keyword evidence="2" id="KW-0560">Oxidoreductase</keyword>
<dbReference type="NCBIfam" id="NF041414">
    <property type="entry name" value="ArsI_CadI_VOC"/>
    <property type="match status" value="1"/>
</dbReference>
<evidence type="ECO:0000313" key="2">
    <source>
        <dbReference type="EMBL" id="OXL15076.1"/>
    </source>
</evidence>
<evidence type="ECO:0000259" key="1">
    <source>
        <dbReference type="PROSITE" id="PS51819"/>
    </source>
</evidence>
<proteinExistence type="predicted"/>
<reference evidence="2 3" key="1">
    <citation type="submission" date="2017-06" db="EMBL/GenBank/DDBJ databases">
        <title>Reclassification of a Polynucleobacter cosmopolitanus strain isolated from tropical Lake Victoria as Polynucleobacter victoriensis comb. nov.</title>
        <authorList>
            <person name="Hahn M.W."/>
        </authorList>
    </citation>
    <scope>NUCLEOTIDE SEQUENCE [LARGE SCALE GENOMIC DNA]</scope>
    <source>
        <strain evidence="2 3">MWH-MoIso2</strain>
    </source>
</reference>
<dbReference type="PANTHER" id="PTHR41294">
    <property type="entry name" value="CADMIUM-INDUCED PROTEIN CADI"/>
    <property type="match status" value="1"/>
</dbReference>
<dbReference type="PANTHER" id="PTHR41294:SF1">
    <property type="entry name" value="CADMIUM-INDUCED PROTEIN CADI"/>
    <property type="match status" value="1"/>
</dbReference>
<dbReference type="GO" id="GO:0046686">
    <property type="term" value="P:response to cadmium ion"/>
    <property type="evidence" value="ECO:0007669"/>
    <property type="project" value="TreeGrafter"/>
</dbReference>
<dbReference type="EMBL" id="NJGG01000002">
    <property type="protein sequence ID" value="OXL15076.1"/>
    <property type="molecule type" value="Genomic_DNA"/>
</dbReference>